<name>A0A0L9TU89_PHAAN</name>
<feature type="region of interest" description="Disordered" evidence="1">
    <location>
        <begin position="107"/>
        <end position="135"/>
    </location>
</feature>
<organism evidence="2 3">
    <name type="scientific">Phaseolus angularis</name>
    <name type="common">Azuki bean</name>
    <name type="synonym">Vigna angularis</name>
    <dbReference type="NCBI Taxonomy" id="3914"/>
    <lineage>
        <taxon>Eukaryota</taxon>
        <taxon>Viridiplantae</taxon>
        <taxon>Streptophyta</taxon>
        <taxon>Embryophyta</taxon>
        <taxon>Tracheophyta</taxon>
        <taxon>Spermatophyta</taxon>
        <taxon>Magnoliopsida</taxon>
        <taxon>eudicotyledons</taxon>
        <taxon>Gunneridae</taxon>
        <taxon>Pentapetalae</taxon>
        <taxon>rosids</taxon>
        <taxon>fabids</taxon>
        <taxon>Fabales</taxon>
        <taxon>Fabaceae</taxon>
        <taxon>Papilionoideae</taxon>
        <taxon>50 kb inversion clade</taxon>
        <taxon>NPAAA clade</taxon>
        <taxon>indigoferoid/millettioid clade</taxon>
        <taxon>Phaseoleae</taxon>
        <taxon>Vigna</taxon>
    </lineage>
</organism>
<feature type="compositionally biased region" description="Basic and acidic residues" evidence="1">
    <location>
        <begin position="179"/>
        <end position="191"/>
    </location>
</feature>
<protein>
    <submittedName>
        <fullName evidence="2">Uncharacterized protein</fullName>
    </submittedName>
</protein>
<evidence type="ECO:0000313" key="2">
    <source>
        <dbReference type="EMBL" id="KOM33942.1"/>
    </source>
</evidence>
<feature type="region of interest" description="Disordered" evidence="1">
    <location>
        <begin position="255"/>
        <end position="281"/>
    </location>
</feature>
<accession>A0A0L9TU89</accession>
<gene>
    <name evidence="2" type="ORF">LR48_Vigan02g009200</name>
</gene>
<dbReference type="Gramene" id="KOM33942">
    <property type="protein sequence ID" value="KOM33942"/>
    <property type="gene ID" value="LR48_Vigan02g009200"/>
</dbReference>
<evidence type="ECO:0000313" key="3">
    <source>
        <dbReference type="Proteomes" id="UP000053144"/>
    </source>
</evidence>
<feature type="region of interest" description="Disordered" evidence="1">
    <location>
        <begin position="160"/>
        <end position="197"/>
    </location>
</feature>
<dbReference type="AlphaFoldDB" id="A0A0L9TU89"/>
<feature type="compositionally biased region" description="Polar residues" evidence="1">
    <location>
        <begin position="109"/>
        <end position="120"/>
    </location>
</feature>
<reference evidence="3" key="1">
    <citation type="journal article" date="2015" name="Proc. Natl. Acad. Sci. U.S.A.">
        <title>Genome sequencing of adzuki bean (Vigna angularis) provides insight into high starch and low fat accumulation and domestication.</title>
        <authorList>
            <person name="Yang K."/>
            <person name="Tian Z."/>
            <person name="Chen C."/>
            <person name="Luo L."/>
            <person name="Zhao B."/>
            <person name="Wang Z."/>
            <person name="Yu L."/>
            <person name="Li Y."/>
            <person name="Sun Y."/>
            <person name="Li W."/>
            <person name="Chen Y."/>
            <person name="Li Y."/>
            <person name="Zhang Y."/>
            <person name="Ai D."/>
            <person name="Zhao J."/>
            <person name="Shang C."/>
            <person name="Ma Y."/>
            <person name="Wu B."/>
            <person name="Wang M."/>
            <person name="Gao L."/>
            <person name="Sun D."/>
            <person name="Zhang P."/>
            <person name="Guo F."/>
            <person name="Wang W."/>
            <person name="Li Y."/>
            <person name="Wang J."/>
            <person name="Varshney R.K."/>
            <person name="Wang J."/>
            <person name="Ling H.Q."/>
            <person name="Wan P."/>
        </authorList>
    </citation>
    <scope>NUCLEOTIDE SEQUENCE</scope>
    <source>
        <strain evidence="3">cv. Jingnong 6</strain>
    </source>
</reference>
<dbReference type="EMBL" id="CM003372">
    <property type="protein sequence ID" value="KOM33942.1"/>
    <property type="molecule type" value="Genomic_DNA"/>
</dbReference>
<sequence>MGVRLSYGRLGHYIGRTILYAVARHFVGRTIFYAVARHFVGRTIFYAVARHFVGRTIFYAVARHFMIPNVRLSASSCRTVFVSMESAALSRGDGIPCEFFKVSLRDKGSTQGQPFSQCDRTPNRAAMEPSDANSPSRIFAAHHHRQSSYTCNPKPCNHLLQGTLVPSPSTNKSHTKRKIPNEKNSDQDRTIHKPKTLNSQINDKPFRRLQVCALSDPFSTSSARLAPSTPRSVLPPHDRPFHLTDVRLQAFKQSTVRPRPSDSNARHSMWTSVQTADRSSSPFGFERSTLNVVERSNKRLFVLALNNSDFVSHDCLWH</sequence>
<feature type="compositionally biased region" description="Polar residues" evidence="1">
    <location>
        <begin position="269"/>
        <end position="281"/>
    </location>
</feature>
<dbReference type="Proteomes" id="UP000053144">
    <property type="component" value="Chromosome 2"/>
</dbReference>
<evidence type="ECO:0000256" key="1">
    <source>
        <dbReference type="SAM" id="MobiDB-lite"/>
    </source>
</evidence>
<proteinExistence type="predicted"/>